<dbReference type="EMBL" id="KB467987">
    <property type="protein sequence ID" value="PCH39341.1"/>
    <property type="molecule type" value="Genomic_DNA"/>
</dbReference>
<keyword evidence="4" id="KW-1185">Reference proteome</keyword>
<dbReference type="Proteomes" id="UP000218811">
    <property type="component" value="Unassembled WGS sequence"/>
</dbReference>
<gene>
    <name evidence="3" type="ORF">WOLCODRAFT_85445</name>
</gene>
<dbReference type="STRING" id="742152.A0A2H3JBR1"/>
<evidence type="ECO:0000313" key="3">
    <source>
        <dbReference type="EMBL" id="PCH39341.1"/>
    </source>
</evidence>
<dbReference type="Pfam" id="PF00011">
    <property type="entry name" value="HSP20"/>
    <property type="match status" value="1"/>
</dbReference>
<accession>A0A2H3JBR1</accession>
<protein>
    <recommendedName>
        <fullName evidence="2">SHSP domain-containing protein</fullName>
    </recommendedName>
</protein>
<sequence length="97" mass="11275">MCLRTSPSEYKFIAHLREGLSPEMVTVYAKRRCRLAIVVDAWHLEQDSHHEWEIAFTPQDVDMASIRAHLESDGQLNVTVQRRREADPENISPPMFL</sequence>
<dbReference type="InterPro" id="IPR008978">
    <property type="entry name" value="HSP20-like_chaperone"/>
</dbReference>
<evidence type="ECO:0000259" key="2">
    <source>
        <dbReference type="Pfam" id="PF00011"/>
    </source>
</evidence>
<name>A0A2H3JBR1_WOLCO</name>
<feature type="domain" description="SHSP" evidence="2">
    <location>
        <begin position="40"/>
        <end position="87"/>
    </location>
</feature>
<dbReference type="OMA" id="LENDCHY"/>
<evidence type="ECO:0000256" key="1">
    <source>
        <dbReference type="SAM" id="MobiDB-lite"/>
    </source>
</evidence>
<evidence type="ECO:0000313" key="4">
    <source>
        <dbReference type="Proteomes" id="UP000218811"/>
    </source>
</evidence>
<dbReference type="Gene3D" id="2.60.40.790">
    <property type="match status" value="1"/>
</dbReference>
<feature type="region of interest" description="Disordered" evidence="1">
    <location>
        <begin position="78"/>
        <end position="97"/>
    </location>
</feature>
<dbReference type="OrthoDB" id="3253535at2759"/>
<organism evidence="3 4">
    <name type="scientific">Wolfiporia cocos (strain MD-104)</name>
    <name type="common">Brown rot fungus</name>
    <dbReference type="NCBI Taxonomy" id="742152"/>
    <lineage>
        <taxon>Eukaryota</taxon>
        <taxon>Fungi</taxon>
        <taxon>Dikarya</taxon>
        <taxon>Basidiomycota</taxon>
        <taxon>Agaricomycotina</taxon>
        <taxon>Agaricomycetes</taxon>
        <taxon>Polyporales</taxon>
        <taxon>Phaeolaceae</taxon>
        <taxon>Wolfiporia</taxon>
    </lineage>
</organism>
<dbReference type="AlphaFoldDB" id="A0A2H3JBR1"/>
<reference evidence="3 4" key="1">
    <citation type="journal article" date="2012" name="Science">
        <title>The Paleozoic origin of enzymatic lignin decomposition reconstructed from 31 fungal genomes.</title>
        <authorList>
            <person name="Floudas D."/>
            <person name="Binder M."/>
            <person name="Riley R."/>
            <person name="Barry K."/>
            <person name="Blanchette R.A."/>
            <person name="Henrissat B."/>
            <person name="Martinez A.T."/>
            <person name="Otillar R."/>
            <person name="Spatafora J.W."/>
            <person name="Yadav J.S."/>
            <person name="Aerts A."/>
            <person name="Benoit I."/>
            <person name="Boyd A."/>
            <person name="Carlson A."/>
            <person name="Copeland A."/>
            <person name="Coutinho P.M."/>
            <person name="de Vries R.P."/>
            <person name="Ferreira P."/>
            <person name="Findley K."/>
            <person name="Foster B."/>
            <person name="Gaskell J."/>
            <person name="Glotzer D."/>
            <person name="Gorecki P."/>
            <person name="Heitman J."/>
            <person name="Hesse C."/>
            <person name="Hori C."/>
            <person name="Igarashi K."/>
            <person name="Jurgens J.A."/>
            <person name="Kallen N."/>
            <person name="Kersten P."/>
            <person name="Kohler A."/>
            <person name="Kuees U."/>
            <person name="Kumar T.K.A."/>
            <person name="Kuo A."/>
            <person name="LaButti K."/>
            <person name="Larrondo L.F."/>
            <person name="Lindquist E."/>
            <person name="Ling A."/>
            <person name="Lombard V."/>
            <person name="Lucas S."/>
            <person name="Lundell T."/>
            <person name="Martin R."/>
            <person name="McLaughlin D.J."/>
            <person name="Morgenstern I."/>
            <person name="Morin E."/>
            <person name="Murat C."/>
            <person name="Nagy L.G."/>
            <person name="Nolan M."/>
            <person name="Ohm R.A."/>
            <person name="Patyshakuliyeva A."/>
            <person name="Rokas A."/>
            <person name="Ruiz-Duenas F.J."/>
            <person name="Sabat G."/>
            <person name="Salamov A."/>
            <person name="Samejima M."/>
            <person name="Schmutz J."/>
            <person name="Slot J.C."/>
            <person name="St John F."/>
            <person name="Stenlid J."/>
            <person name="Sun H."/>
            <person name="Sun S."/>
            <person name="Syed K."/>
            <person name="Tsang A."/>
            <person name="Wiebenga A."/>
            <person name="Young D."/>
            <person name="Pisabarro A."/>
            <person name="Eastwood D.C."/>
            <person name="Martin F."/>
            <person name="Cullen D."/>
            <person name="Grigoriev I.V."/>
            <person name="Hibbett D.S."/>
        </authorList>
    </citation>
    <scope>NUCLEOTIDE SEQUENCE [LARGE SCALE GENOMIC DNA]</scope>
    <source>
        <strain evidence="3 4">MD-104</strain>
    </source>
</reference>
<proteinExistence type="predicted"/>
<dbReference type="InterPro" id="IPR002068">
    <property type="entry name" value="A-crystallin/Hsp20_dom"/>
</dbReference>